<evidence type="ECO:0000256" key="1">
    <source>
        <dbReference type="ARBA" id="ARBA00022737"/>
    </source>
</evidence>
<evidence type="ECO:0000313" key="4">
    <source>
        <dbReference type="Proteomes" id="UP001372338"/>
    </source>
</evidence>
<dbReference type="AlphaFoldDB" id="A0AAN9HRM6"/>
<reference evidence="3 4" key="1">
    <citation type="submission" date="2024-01" db="EMBL/GenBank/DDBJ databases">
        <title>The genomes of 5 underutilized Papilionoideae crops provide insights into root nodulation and disease resistanc.</title>
        <authorList>
            <person name="Yuan L."/>
        </authorList>
    </citation>
    <scope>NUCLEOTIDE SEQUENCE [LARGE SCALE GENOMIC DNA]</scope>
    <source>
        <strain evidence="3">ZHUSHIDOU_FW_LH</strain>
        <tissue evidence="3">Leaf</tissue>
    </source>
</reference>
<feature type="repeat" description="PPR" evidence="2">
    <location>
        <begin position="80"/>
        <end position="114"/>
    </location>
</feature>
<gene>
    <name evidence="3" type="ORF">RIF29_41440</name>
</gene>
<dbReference type="PROSITE" id="PS51257">
    <property type="entry name" value="PROKAR_LIPOPROTEIN"/>
    <property type="match status" value="1"/>
</dbReference>
<dbReference type="InterPro" id="IPR046960">
    <property type="entry name" value="PPR_At4g14850-like_plant"/>
</dbReference>
<dbReference type="Gene3D" id="1.25.40.10">
    <property type="entry name" value="Tetratricopeptide repeat domain"/>
    <property type="match status" value="1"/>
</dbReference>
<proteinExistence type="predicted"/>
<name>A0AAN9HRM6_CROPI</name>
<dbReference type="NCBIfam" id="TIGR00756">
    <property type="entry name" value="PPR"/>
    <property type="match status" value="1"/>
</dbReference>
<evidence type="ECO:0000256" key="2">
    <source>
        <dbReference type="PROSITE-ProRule" id="PRU00708"/>
    </source>
</evidence>
<organism evidence="3 4">
    <name type="scientific">Crotalaria pallida</name>
    <name type="common">Smooth rattlebox</name>
    <name type="synonym">Crotalaria striata</name>
    <dbReference type="NCBI Taxonomy" id="3830"/>
    <lineage>
        <taxon>Eukaryota</taxon>
        <taxon>Viridiplantae</taxon>
        <taxon>Streptophyta</taxon>
        <taxon>Embryophyta</taxon>
        <taxon>Tracheophyta</taxon>
        <taxon>Spermatophyta</taxon>
        <taxon>Magnoliopsida</taxon>
        <taxon>eudicotyledons</taxon>
        <taxon>Gunneridae</taxon>
        <taxon>Pentapetalae</taxon>
        <taxon>rosids</taxon>
        <taxon>fabids</taxon>
        <taxon>Fabales</taxon>
        <taxon>Fabaceae</taxon>
        <taxon>Papilionoideae</taxon>
        <taxon>50 kb inversion clade</taxon>
        <taxon>genistoids sensu lato</taxon>
        <taxon>core genistoids</taxon>
        <taxon>Crotalarieae</taxon>
        <taxon>Crotalaria</taxon>
    </lineage>
</organism>
<evidence type="ECO:0008006" key="5">
    <source>
        <dbReference type="Google" id="ProtNLM"/>
    </source>
</evidence>
<dbReference type="GO" id="GO:0009451">
    <property type="term" value="P:RNA modification"/>
    <property type="evidence" value="ECO:0007669"/>
    <property type="project" value="InterPro"/>
</dbReference>
<comment type="caution">
    <text evidence="3">The sequence shown here is derived from an EMBL/GenBank/DDBJ whole genome shotgun (WGS) entry which is preliminary data.</text>
</comment>
<sequence length="131" mass="14457">MFRSMVCEEGIRPDSVMLLSVVTACAKVGSLRLGESVHGYVIRNGMAGDASLSNSLIIMYSQCGYLCMAEELFGCLADRSTACWTSMISSYNQNDCFQEALDGFIRMQDSEVEPNAGFSPLLYFEEINGCW</sequence>
<dbReference type="PANTHER" id="PTHR47926:SF347">
    <property type="entry name" value="PENTATRICOPEPTIDE REPEAT-CONTAINING PROTEIN"/>
    <property type="match status" value="1"/>
</dbReference>
<protein>
    <recommendedName>
        <fullName evidence="5">Pentatricopeptide repeat protein</fullName>
    </recommendedName>
</protein>
<evidence type="ECO:0000313" key="3">
    <source>
        <dbReference type="EMBL" id="KAK7246571.1"/>
    </source>
</evidence>
<dbReference type="EMBL" id="JAYWIO010000008">
    <property type="protein sequence ID" value="KAK7246571.1"/>
    <property type="molecule type" value="Genomic_DNA"/>
</dbReference>
<dbReference type="Proteomes" id="UP001372338">
    <property type="component" value="Unassembled WGS sequence"/>
</dbReference>
<dbReference type="PROSITE" id="PS51375">
    <property type="entry name" value="PPR"/>
    <property type="match status" value="1"/>
</dbReference>
<dbReference type="InterPro" id="IPR002885">
    <property type="entry name" value="PPR_rpt"/>
</dbReference>
<accession>A0AAN9HRM6</accession>
<keyword evidence="4" id="KW-1185">Reference proteome</keyword>
<dbReference type="PANTHER" id="PTHR47926">
    <property type="entry name" value="PENTATRICOPEPTIDE REPEAT-CONTAINING PROTEIN"/>
    <property type="match status" value="1"/>
</dbReference>
<dbReference type="Pfam" id="PF01535">
    <property type="entry name" value="PPR"/>
    <property type="match status" value="2"/>
</dbReference>
<dbReference type="InterPro" id="IPR011990">
    <property type="entry name" value="TPR-like_helical_dom_sf"/>
</dbReference>
<keyword evidence="1" id="KW-0677">Repeat</keyword>
<dbReference type="GO" id="GO:0003723">
    <property type="term" value="F:RNA binding"/>
    <property type="evidence" value="ECO:0007669"/>
    <property type="project" value="InterPro"/>
</dbReference>